<organism evidence="1">
    <name type="scientific">Eucalyptus grandis</name>
    <name type="common">Flooded gum</name>
    <dbReference type="NCBI Taxonomy" id="71139"/>
    <lineage>
        <taxon>Eukaryota</taxon>
        <taxon>Viridiplantae</taxon>
        <taxon>Streptophyta</taxon>
        <taxon>Embryophyta</taxon>
        <taxon>Tracheophyta</taxon>
        <taxon>Spermatophyta</taxon>
        <taxon>Magnoliopsida</taxon>
        <taxon>eudicotyledons</taxon>
        <taxon>Gunneridae</taxon>
        <taxon>Pentapetalae</taxon>
        <taxon>rosids</taxon>
        <taxon>malvids</taxon>
        <taxon>Myrtales</taxon>
        <taxon>Myrtaceae</taxon>
        <taxon>Myrtoideae</taxon>
        <taxon>Eucalypteae</taxon>
        <taxon>Eucalyptus</taxon>
    </lineage>
</organism>
<reference evidence="1" key="1">
    <citation type="submission" date="2013-07" db="EMBL/GenBank/DDBJ databases">
        <title>The genome of Eucalyptus grandis.</title>
        <authorList>
            <person name="Schmutz J."/>
            <person name="Hayes R."/>
            <person name="Myburg A."/>
            <person name="Tuskan G."/>
            <person name="Grattapaglia D."/>
            <person name="Rokhsar D.S."/>
        </authorList>
    </citation>
    <scope>NUCLEOTIDE SEQUENCE</scope>
    <source>
        <tissue evidence="1">Leaf extractions</tissue>
    </source>
</reference>
<dbReference type="AlphaFoldDB" id="A0A059BBZ2"/>
<sequence>MILLASTSSLPANEMKHTSYTTILVASTSKGVNNRPMGSPNSRCIHYPKLYHTKYRRPQKPFVMDAHLRTQPYPFQQ</sequence>
<accession>A0A059BBZ2</accession>
<proteinExistence type="predicted"/>
<name>A0A059BBZ2_EUCGR</name>
<gene>
    <name evidence="1" type="ORF">EUGRSUZ_G00810</name>
</gene>
<dbReference type="InParanoid" id="A0A059BBZ2"/>
<evidence type="ECO:0000313" key="1">
    <source>
        <dbReference type="EMBL" id="KCW63200.1"/>
    </source>
</evidence>
<dbReference type="EMBL" id="KK198759">
    <property type="protein sequence ID" value="KCW63200.1"/>
    <property type="molecule type" value="Genomic_DNA"/>
</dbReference>
<dbReference type="Gramene" id="KCW63200">
    <property type="protein sequence ID" value="KCW63200"/>
    <property type="gene ID" value="EUGRSUZ_G00810"/>
</dbReference>
<protein>
    <submittedName>
        <fullName evidence="1">Uncharacterized protein</fullName>
    </submittedName>
</protein>